<feature type="compositionally biased region" description="Polar residues" evidence="12">
    <location>
        <begin position="312"/>
        <end position="332"/>
    </location>
</feature>
<accession>A0A8H7U8F7</accession>
<name>A0A8H7U8F7_MORIS</name>
<gene>
    <name evidence="15" type="ORF">INT43_004569</name>
</gene>
<evidence type="ECO:0000256" key="3">
    <source>
        <dbReference type="ARBA" id="ARBA00012513"/>
    </source>
</evidence>
<evidence type="ECO:0000259" key="14">
    <source>
        <dbReference type="PROSITE" id="PS51285"/>
    </source>
</evidence>
<evidence type="ECO:0000313" key="16">
    <source>
        <dbReference type="Proteomes" id="UP000654370"/>
    </source>
</evidence>
<proteinExistence type="inferred from homology"/>
<dbReference type="Gene3D" id="3.30.390.110">
    <property type="match status" value="1"/>
</dbReference>
<evidence type="ECO:0000256" key="10">
    <source>
        <dbReference type="ARBA" id="ARBA00047899"/>
    </source>
</evidence>
<keyword evidence="5" id="KW-0808">Transferase</keyword>
<dbReference type="AlphaFoldDB" id="A0A8H7U8F7"/>
<comment type="similarity">
    <text evidence="2">Belongs to the MAK16 family.</text>
</comment>
<dbReference type="GO" id="GO:0004674">
    <property type="term" value="F:protein serine/threonine kinase activity"/>
    <property type="evidence" value="ECO:0007669"/>
    <property type="project" value="UniProtKB-KW"/>
</dbReference>
<dbReference type="FunFam" id="3.30.390.110:FF:000001">
    <property type="entry name" value="Protein MAK16 homolog"/>
    <property type="match status" value="1"/>
</dbReference>
<dbReference type="GO" id="GO:0005634">
    <property type="term" value="C:nucleus"/>
    <property type="evidence" value="ECO:0007669"/>
    <property type="project" value="UniProtKB-SubCell"/>
</dbReference>
<feature type="domain" description="AGC-kinase C-terminal" evidence="14">
    <location>
        <begin position="730"/>
        <end position="800"/>
    </location>
</feature>
<keyword evidence="9" id="KW-0539">Nucleus</keyword>
<evidence type="ECO:0000256" key="8">
    <source>
        <dbReference type="ARBA" id="ARBA00022840"/>
    </source>
</evidence>
<evidence type="ECO:0000256" key="11">
    <source>
        <dbReference type="ARBA" id="ARBA00048679"/>
    </source>
</evidence>
<evidence type="ECO:0000259" key="13">
    <source>
        <dbReference type="PROSITE" id="PS50011"/>
    </source>
</evidence>
<dbReference type="Pfam" id="PF04874">
    <property type="entry name" value="Mak16"/>
    <property type="match status" value="1"/>
</dbReference>
<keyword evidence="16" id="KW-1185">Reference proteome</keyword>
<dbReference type="GO" id="GO:0042273">
    <property type="term" value="P:ribosomal large subunit biogenesis"/>
    <property type="evidence" value="ECO:0007669"/>
    <property type="project" value="UniProtKB-ARBA"/>
</dbReference>
<evidence type="ECO:0000256" key="2">
    <source>
        <dbReference type="ARBA" id="ARBA00005514"/>
    </source>
</evidence>
<evidence type="ECO:0000256" key="9">
    <source>
        <dbReference type="ARBA" id="ARBA00023242"/>
    </source>
</evidence>
<dbReference type="Gene3D" id="3.30.200.20">
    <property type="entry name" value="Phosphorylase Kinase, domain 1"/>
    <property type="match status" value="1"/>
</dbReference>
<feature type="compositionally biased region" description="Polar residues" evidence="12">
    <location>
        <begin position="347"/>
        <end position="360"/>
    </location>
</feature>
<evidence type="ECO:0000256" key="6">
    <source>
        <dbReference type="ARBA" id="ARBA00022741"/>
    </source>
</evidence>
<keyword evidence="8" id="KW-0067">ATP-binding</keyword>
<dbReference type="GO" id="GO:0030684">
    <property type="term" value="C:preribosome"/>
    <property type="evidence" value="ECO:0007669"/>
    <property type="project" value="UniProtKB-ARBA"/>
</dbReference>
<dbReference type="InterPro" id="IPR000719">
    <property type="entry name" value="Prot_kinase_dom"/>
</dbReference>
<organism evidence="15 16">
    <name type="scientific">Mortierella isabellina</name>
    <name type="common">Filamentous fungus</name>
    <name type="synonym">Umbelopsis isabellina</name>
    <dbReference type="NCBI Taxonomy" id="91625"/>
    <lineage>
        <taxon>Eukaryota</taxon>
        <taxon>Fungi</taxon>
        <taxon>Fungi incertae sedis</taxon>
        <taxon>Mucoromycota</taxon>
        <taxon>Mucoromycotina</taxon>
        <taxon>Umbelopsidomycetes</taxon>
        <taxon>Umbelopsidales</taxon>
        <taxon>Umbelopsidaceae</taxon>
        <taxon>Umbelopsis</taxon>
    </lineage>
</organism>
<evidence type="ECO:0000256" key="4">
    <source>
        <dbReference type="ARBA" id="ARBA00022527"/>
    </source>
</evidence>
<dbReference type="InterPro" id="IPR006958">
    <property type="entry name" value="Mak16"/>
</dbReference>
<comment type="catalytic activity">
    <reaction evidence="10">
        <text>L-threonyl-[protein] + ATP = O-phospho-L-threonyl-[protein] + ADP + H(+)</text>
        <dbReference type="Rhea" id="RHEA:46608"/>
        <dbReference type="Rhea" id="RHEA-COMP:11060"/>
        <dbReference type="Rhea" id="RHEA-COMP:11605"/>
        <dbReference type="ChEBI" id="CHEBI:15378"/>
        <dbReference type="ChEBI" id="CHEBI:30013"/>
        <dbReference type="ChEBI" id="CHEBI:30616"/>
        <dbReference type="ChEBI" id="CHEBI:61977"/>
        <dbReference type="ChEBI" id="CHEBI:456216"/>
        <dbReference type="EC" id="2.7.11.1"/>
    </reaction>
</comment>
<dbReference type="PANTHER" id="PTHR45637">
    <property type="entry name" value="FLIPPASE KINASE 1-RELATED"/>
    <property type="match status" value="1"/>
</dbReference>
<evidence type="ECO:0000256" key="12">
    <source>
        <dbReference type="SAM" id="MobiDB-lite"/>
    </source>
</evidence>
<comment type="caution">
    <text evidence="15">The sequence shown here is derived from an EMBL/GenBank/DDBJ whole genome shotgun (WGS) entry which is preliminary data.</text>
</comment>
<dbReference type="EC" id="2.7.11.1" evidence="3"/>
<keyword evidence="7" id="KW-0418">Kinase</keyword>
<sequence length="805" mass="92671">MQSDEVIWQVINQHFCSYKVKTATQNFCRNEYNVTGLCNRQSCPLANSRYATIREDKGIIYLYMKTPERAHSPAKMWERVKLSKNYAEALKQIDTNLIYWPDFLLHKCKQRLTKITQYLIKMRKLKLTEEDRPQLVGIKKKIERRETNRERKAEAAARLEKSIEKELINRLKNKAYGDAPLNVNQDIWQKILDQDTEAQEDESEDEEEEEEEEEEEDEEEHEFVSDLEDESDVEDIENGMYEYEEEEEEEEGEDDDLLEGLDEADDISGEESSEDEEDSKNKKRKAAANANKSKKKKRGAYVEVEYEDEPLNNKQPSITQPPSSYVSPQSRFRSLLSRHSTAREYDLQSQMELTPQSDPNNPYKPNYDQHHLLYADEKTIRKVASAPNTKKLFDKTALKPVPITPNVPNLKSLRRTYSSNSVKVKRIEVGPSSFAKCKLLGRGDVGKVFLVRQKASDKLYAMKVLSKKEMIKRNKIKRVLAEQEILATSNHPFIVTLYHSFQSQDYLYFVMEYCSGGEFFRALQSRPGKCLDEDGSRFYAAEVVAALEYLHLMGFIYRDLKPESHQLPDILLHETGHIMLTDFDLSKEAVPRNDPSIVKSNSPNTPPAIDTKSCIAHLRTNSFVGTEEYISPEIIKGCGHSCAVDWWTLGILLYEMLYGTTPFKGANRNETFSRILRIDVGFPDVMKTTGYKPPSNNCKTIVKKLLNKDENKRLGSRAGAADVKAHPFFGPINWALLRHQTPPIIPTLSKDADAVNFRRMKESTSFDLQKDSKKKFFIQEDDNPFTKFCSVTLHHDGDSESDADE</sequence>
<dbReference type="PROSITE" id="PS50011">
    <property type="entry name" value="PROTEIN_KINASE_DOM"/>
    <property type="match status" value="1"/>
</dbReference>
<evidence type="ECO:0000256" key="1">
    <source>
        <dbReference type="ARBA" id="ARBA00004123"/>
    </source>
</evidence>
<feature type="compositionally biased region" description="Acidic residues" evidence="12">
    <location>
        <begin position="195"/>
        <end position="278"/>
    </location>
</feature>
<reference evidence="15" key="1">
    <citation type="submission" date="2020-12" db="EMBL/GenBank/DDBJ databases">
        <title>Metabolic potential, ecology and presence of endohyphal bacteria is reflected in genomic diversity of Mucoromycotina.</title>
        <authorList>
            <person name="Muszewska A."/>
            <person name="Okrasinska A."/>
            <person name="Steczkiewicz K."/>
            <person name="Drgas O."/>
            <person name="Orlowska M."/>
            <person name="Perlinska-Lenart U."/>
            <person name="Aleksandrzak-Piekarczyk T."/>
            <person name="Szatraj K."/>
            <person name="Zielenkiewicz U."/>
            <person name="Pilsyk S."/>
            <person name="Malc E."/>
            <person name="Mieczkowski P."/>
            <person name="Kruszewska J.S."/>
            <person name="Biernat P."/>
            <person name="Pawlowska J."/>
        </authorList>
    </citation>
    <scope>NUCLEOTIDE SEQUENCE</scope>
    <source>
        <strain evidence="15">WA0000067209</strain>
    </source>
</reference>
<feature type="region of interest" description="Disordered" evidence="12">
    <location>
        <begin position="195"/>
        <end position="363"/>
    </location>
</feature>
<dbReference type="Pfam" id="PF00069">
    <property type="entry name" value="Pkinase"/>
    <property type="match status" value="1"/>
</dbReference>
<comment type="catalytic activity">
    <reaction evidence="11">
        <text>L-seryl-[protein] + ATP = O-phospho-L-seryl-[protein] + ADP + H(+)</text>
        <dbReference type="Rhea" id="RHEA:17989"/>
        <dbReference type="Rhea" id="RHEA-COMP:9863"/>
        <dbReference type="Rhea" id="RHEA-COMP:11604"/>
        <dbReference type="ChEBI" id="CHEBI:15378"/>
        <dbReference type="ChEBI" id="CHEBI:29999"/>
        <dbReference type="ChEBI" id="CHEBI:30616"/>
        <dbReference type="ChEBI" id="CHEBI:83421"/>
        <dbReference type="ChEBI" id="CHEBI:456216"/>
        <dbReference type="EC" id="2.7.11.1"/>
    </reaction>
</comment>
<dbReference type="Proteomes" id="UP000654370">
    <property type="component" value="Unassembled WGS sequence"/>
</dbReference>
<dbReference type="PROSITE" id="PS51285">
    <property type="entry name" value="AGC_KINASE_CTER"/>
    <property type="match status" value="1"/>
</dbReference>
<dbReference type="InterPro" id="IPR000961">
    <property type="entry name" value="AGC-kinase_C"/>
</dbReference>
<evidence type="ECO:0000256" key="5">
    <source>
        <dbReference type="ARBA" id="ARBA00022679"/>
    </source>
</evidence>
<comment type="subcellular location">
    <subcellularLocation>
        <location evidence="1">Nucleus</location>
    </subcellularLocation>
</comment>
<dbReference type="FunFam" id="1.10.510.10:FF:000121">
    <property type="entry name" value="Serine/threonine-protein kinase nrc-2"/>
    <property type="match status" value="1"/>
</dbReference>
<dbReference type="SUPFAM" id="SSF56112">
    <property type="entry name" value="Protein kinase-like (PK-like)"/>
    <property type="match status" value="1"/>
</dbReference>
<dbReference type="EMBL" id="JAEPQZ010000015">
    <property type="protein sequence ID" value="KAG2173195.1"/>
    <property type="molecule type" value="Genomic_DNA"/>
</dbReference>
<keyword evidence="6" id="KW-0547">Nucleotide-binding</keyword>
<dbReference type="Gene3D" id="1.10.510.10">
    <property type="entry name" value="Transferase(Phosphotransferase) domain 1"/>
    <property type="match status" value="1"/>
</dbReference>
<keyword evidence="4" id="KW-0723">Serine/threonine-protein kinase</keyword>
<dbReference type="Pfam" id="PF01778">
    <property type="entry name" value="Ribosomal_L28e"/>
    <property type="match status" value="1"/>
</dbReference>
<feature type="domain" description="Protein kinase" evidence="13">
    <location>
        <begin position="434"/>
        <end position="729"/>
    </location>
</feature>
<dbReference type="GO" id="GO:0005524">
    <property type="term" value="F:ATP binding"/>
    <property type="evidence" value="ECO:0007669"/>
    <property type="project" value="UniProtKB-KW"/>
</dbReference>
<dbReference type="InterPro" id="IPR011009">
    <property type="entry name" value="Kinase-like_dom_sf"/>
</dbReference>
<evidence type="ECO:0000313" key="15">
    <source>
        <dbReference type="EMBL" id="KAG2173195.1"/>
    </source>
</evidence>
<dbReference type="InterPro" id="IPR029004">
    <property type="entry name" value="Ribosomal_eL28/Mak16"/>
</dbReference>
<evidence type="ECO:0000256" key="7">
    <source>
        <dbReference type="ARBA" id="ARBA00022777"/>
    </source>
</evidence>
<dbReference type="OrthoDB" id="432483at2759"/>
<feature type="compositionally biased region" description="Basic residues" evidence="12">
    <location>
        <begin position="281"/>
        <end position="299"/>
    </location>
</feature>
<protein>
    <recommendedName>
        <fullName evidence="3">non-specific serine/threonine protein kinase</fullName>
        <ecNumber evidence="3">2.7.11.1</ecNumber>
    </recommendedName>
</protein>
<dbReference type="FunFam" id="3.30.200.20:FF:001236">
    <property type="entry name" value="AGC/RSK protein kinase"/>
    <property type="match status" value="1"/>
</dbReference>
<dbReference type="CDD" id="cd05574">
    <property type="entry name" value="STKc_phototropin_like"/>
    <property type="match status" value="1"/>
</dbReference>